<dbReference type="RefSeq" id="WP_345630730.1">
    <property type="nucleotide sequence ID" value="NZ_BAABJQ010000009.1"/>
</dbReference>
<keyword evidence="1" id="KW-1133">Transmembrane helix</keyword>
<proteinExistence type="predicted"/>
<feature type="transmembrane region" description="Helical" evidence="1">
    <location>
        <begin position="112"/>
        <end position="135"/>
    </location>
</feature>
<dbReference type="EMBL" id="BAABJQ010000009">
    <property type="protein sequence ID" value="GAA5187026.1"/>
    <property type="molecule type" value="Genomic_DNA"/>
</dbReference>
<dbReference type="Proteomes" id="UP001501570">
    <property type="component" value="Unassembled WGS sequence"/>
</dbReference>
<dbReference type="PANTHER" id="PTHR34821:SF2">
    <property type="entry name" value="INNER MEMBRANE PROTEIN YDCZ"/>
    <property type="match status" value="1"/>
</dbReference>
<organism evidence="2 3">
    <name type="scientific">Rugosimonospora acidiphila</name>
    <dbReference type="NCBI Taxonomy" id="556531"/>
    <lineage>
        <taxon>Bacteria</taxon>
        <taxon>Bacillati</taxon>
        <taxon>Actinomycetota</taxon>
        <taxon>Actinomycetes</taxon>
        <taxon>Micromonosporales</taxon>
        <taxon>Micromonosporaceae</taxon>
        <taxon>Rugosimonospora</taxon>
    </lineage>
</organism>
<gene>
    <name evidence="2" type="ORF">GCM10023322_34450</name>
</gene>
<keyword evidence="1" id="KW-0472">Membrane</keyword>
<feature type="transmembrane region" description="Helical" evidence="1">
    <location>
        <begin position="51"/>
        <end position="74"/>
    </location>
</feature>
<protein>
    <submittedName>
        <fullName evidence="2">DMT family transporter</fullName>
    </submittedName>
</protein>
<feature type="transmembrane region" description="Helical" evidence="1">
    <location>
        <begin position="90"/>
        <end position="106"/>
    </location>
</feature>
<feature type="transmembrane region" description="Helical" evidence="1">
    <location>
        <begin position="173"/>
        <end position="192"/>
    </location>
</feature>
<feature type="transmembrane region" description="Helical" evidence="1">
    <location>
        <begin position="147"/>
        <end position="167"/>
    </location>
</feature>
<reference evidence="3" key="1">
    <citation type="journal article" date="2019" name="Int. J. Syst. Evol. Microbiol.">
        <title>The Global Catalogue of Microorganisms (GCM) 10K type strain sequencing project: providing services to taxonomists for standard genome sequencing and annotation.</title>
        <authorList>
            <consortium name="The Broad Institute Genomics Platform"/>
            <consortium name="The Broad Institute Genome Sequencing Center for Infectious Disease"/>
            <person name="Wu L."/>
            <person name="Ma J."/>
        </authorList>
    </citation>
    <scope>NUCLEOTIDE SEQUENCE [LARGE SCALE GENOMIC DNA]</scope>
    <source>
        <strain evidence="3">JCM 18304</strain>
    </source>
</reference>
<keyword evidence="1" id="KW-0812">Transmembrane</keyword>
<comment type="caution">
    <text evidence="2">The sequence shown here is derived from an EMBL/GenBank/DDBJ whole genome shotgun (WGS) entry which is preliminary data.</text>
</comment>
<keyword evidence="3" id="KW-1185">Reference proteome</keyword>
<evidence type="ECO:0000313" key="2">
    <source>
        <dbReference type="EMBL" id="GAA5187026.1"/>
    </source>
</evidence>
<name>A0ABP9RTR4_9ACTN</name>
<feature type="transmembrane region" description="Helical" evidence="1">
    <location>
        <begin position="268"/>
        <end position="286"/>
    </location>
</feature>
<evidence type="ECO:0000256" key="1">
    <source>
        <dbReference type="SAM" id="Phobius"/>
    </source>
</evidence>
<dbReference type="InterPro" id="IPR006750">
    <property type="entry name" value="YdcZ"/>
</dbReference>
<feature type="transmembrane region" description="Helical" evidence="1">
    <location>
        <begin position="244"/>
        <end position="263"/>
    </location>
</feature>
<feature type="transmembrane region" description="Helical" evidence="1">
    <location>
        <begin position="213"/>
        <end position="232"/>
    </location>
</feature>
<accession>A0ABP9RTR4</accession>
<dbReference type="Pfam" id="PF04657">
    <property type="entry name" value="DMT_YdcZ"/>
    <property type="match status" value="2"/>
</dbReference>
<feature type="transmembrane region" description="Helical" evidence="1">
    <location>
        <begin position="298"/>
        <end position="318"/>
    </location>
</feature>
<feature type="transmembrane region" description="Helical" evidence="1">
    <location>
        <begin position="20"/>
        <end position="39"/>
    </location>
</feature>
<dbReference type="PANTHER" id="PTHR34821">
    <property type="entry name" value="INNER MEMBRANE PROTEIN YDCZ"/>
    <property type="match status" value="1"/>
</dbReference>
<sequence>MSRPKVPDRSPHPVEPHHYLSGCVLSALAGAVLAVQSRINGDFGHRVHDGVAVSFISFGSSLVFSALIMIGVAIRRRARAIVREVRTHRLPAWYYLGGIAGAYTILSQGEAVAALGVAVFTIAAVAGQSVSSLLVDRLGIGPAGRRSITGVRLVGAALAIVAVIASVSGELHGLRSIGLIVLPALAGIGTPFHQALNGRVRVASGSTMSATTINFLVGTVVLLPVFGIDIALRGLPSGSPTPWPAYLGGPLGVAFVAITITVVRYIGVLLLALATIVGQLVVAVILDEFAPEEGAHPGPGTFIGVALTIVSVVVVIAFRRRQPEPPAGASG</sequence>
<evidence type="ECO:0000313" key="3">
    <source>
        <dbReference type="Proteomes" id="UP001501570"/>
    </source>
</evidence>